<dbReference type="Pfam" id="PF12697">
    <property type="entry name" value="Abhydrolase_6"/>
    <property type="match status" value="1"/>
</dbReference>
<feature type="transmembrane region" description="Helical" evidence="1">
    <location>
        <begin position="40"/>
        <end position="57"/>
    </location>
</feature>
<gene>
    <name evidence="3" type="primary">ABD12</name>
</gene>
<dbReference type="GO" id="GO:0052651">
    <property type="term" value="P:monoacylglycerol catabolic process"/>
    <property type="evidence" value="ECO:0007669"/>
    <property type="project" value="TreeGrafter"/>
</dbReference>
<keyword evidence="1" id="KW-1133">Transmembrane helix</keyword>
<dbReference type="GO" id="GO:0047372">
    <property type="term" value="F:monoacylglycerol lipase activity"/>
    <property type="evidence" value="ECO:0007669"/>
    <property type="project" value="TreeGrafter"/>
</dbReference>
<evidence type="ECO:0000259" key="2">
    <source>
        <dbReference type="Pfam" id="PF12697"/>
    </source>
</evidence>
<dbReference type="PANTHER" id="PTHR12277:SF194">
    <property type="entry name" value="FI04476P"/>
    <property type="match status" value="1"/>
</dbReference>
<dbReference type="KEGG" id="ccat:101460158"/>
<keyword evidence="1" id="KW-0812">Transmembrane</keyword>
<dbReference type="MEROPS" id="S09.A69"/>
<feature type="transmembrane region" description="Helical" evidence="1">
    <location>
        <begin position="63"/>
        <end position="83"/>
    </location>
</feature>
<dbReference type="SUPFAM" id="SSF53474">
    <property type="entry name" value="alpha/beta-Hydrolases"/>
    <property type="match status" value="1"/>
</dbReference>
<dbReference type="GO" id="GO:0006660">
    <property type="term" value="P:phosphatidylserine catabolic process"/>
    <property type="evidence" value="ECO:0007669"/>
    <property type="project" value="TreeGrafter"/>
</dbReference>
<dbReference type="GO" id="GO:0004622">
    <property type="term" value="F:phosphatidylcholine lysophospholipase activity"/>
    <property type="evidence" value="ECO:0007669"/>
    <property type="project" value="TreeGrafter"/>
</dbReference>
<proteinExistence type="evidence at transcript level"/>
<dbReference type="OrthoDB" id="10249433at2759"/>
<feature type="domain" description="AB hydrolase-1" evidence="2">
    <location>
        <begin position="212"/>
        <end position="340"/>
    </location>
</feature>
<reference evidence="3" key="1">
    <citation type="submission" date="2013-07" db="EMBL/GenBank/DDBJ databases">
        <authorList>
            <person name="Geib S."/>
        </authorList>
    </citation>
    <scope>NUCLEOTIDE SEQUENCE</scope>
</reference>
<dbReference type="InterPro" id="IPR029058">
    <property type="entry name" value="AB_hydrolase_fold"/>
</dbReference>
<reference evidence="3" key="2">
    <citation type="journal article" date="2014" name="BMC Genomics">
        <title>A genomic perspective to assessing quality of mass-reared SIT flies used in Mediterranean fruit fly (Ceratitis capitata) eradication in California.</title>
        <authorList>
            <person name="Calla B."/>
            <person name="Hall B."/>
            <person name="Hou S."/>
            <person name="Geib S.M."/>
        </authorList>
    </citation>
    <scope>NUCLEOTIDE SEQUENCE</scope>
</reference>
<dbReference type="InterPro" id="IPR000073">
    <property type="entry name" value="AB_hydrolase_1"/>
</dbReference>
<dbReference type="GeneID" id="101460158"/>
<dbReference type="ESTHER" id="cerca-w8c4w6">
    <property type="family name" value="ABHD12-PHARC"/>
</dbReference>
<organism evidence="3">
    <name type="scientific">Ceratitis capitata</name>
    <name type="common">Mediterranean fruit fly</name>
    <name type="synonym">Tephritis capitata</name>
    <dbReference type="NCBI Taxonomy" id="7213"/>
    <lineage>
        <taxon>Eukaryota</taxon>
        <taxon>Metazoa</taxon>
        <taxon>Ecdysozoa</taxon>
        <taxon>Arthropoda</taxon>
        <taxon>Hexapoda</taxon>
        <taxon>Insecta</taxon>
        <taxon>Pterygota</taxon>
        <taxon>Neoptera</taxon>
        <taxon>Endopterygota</taxon>
        <taxon>Diptera</taxon>
        <taxon>Brachycera</taxon>
        <taxon>Muscomorpha</taxon>
        <taxon>Tephritoidea</taxon>
        <taxon>Tephritidae</taxon>
        <taxon>Ceratitis</taxon>
        <taxon>Ceratitis</taxon>
    </lineage>
</organism>
<dbReference type="EMBL" id="GAMC01005248">
    <property type="protein sequence ID" value="JAC01308.1"/>
    <property type="molecule type" value="mRNA"/>
</dbReference>
<dbReference type="PANTHER" id="PTHR12277">
    <property type="entry name" value="ALPHA/BETA HYDROLASE DOMAIN-CONTAINING PROTEIN"/>
    <property type="match status" value="1"/>
</dbReference>
<dbReference type="GO" id="GO:0005789">
    <property type="term" value="C:endoplasmic reticulum membrane"/>
    <property type="evidence" value="ECO:0007669"/>
    <property type="project" value="TreeGrafter"/>
</dbReference>
<protein>
    <submittedName>
        <fullName evidence="3">Monoacylglycerol lipase ABHD12</fullName>
    </submittedName>
</protein>
<name>W8C4W6_CERCA</name>
<dbReference type="Gene3D" id="3.40.50.1820">
    <property type="entry name" value="alpha/beta hydrolase"/>
    <property type="match status" value="1"/>
</dbReference>
<dbReference type="EMBL" id="GAMC01005249">
    <property type="protein sequence ID" value="JAC01307.1"/>
    <property type="molecule type" value="mRNA"/>
</dbReference>
<evidence type="ECO:0000256" key="1">
    <source>
        <dbReference type="SAM" id="Phobius"/>
    </source>
</evidence>
<keyword evidence="1" id="KW-0472">Membrane</keyword>
<sequence>MSLNNNLQPLTETPATTSFYNLQAYTNCFTMYESYKFLNVIFRASVIPGALMLIWLTGIISLAVVQLCMLVFLLIFVGFPLIFRYSITLQRGILFLTFITYPKDLDLSNPATVGLFGTRSLNLSVLDPDAEERHDGVRIGVWHVLPLQLAKRFAQELNIDAQAHEELENVAVEKNEELEQLLPVLKSEFPQVTAENEQLFYERMLKLPGSIVLYLHGNTASRGSGHRVEMYQVLRKLGYHILSLDYRGYGDSDPVAPTEEGIVRDALTVYEYIRNVTTNPVFVWGHSLGTGVACHLCSQLSLNFKMSLPRGVILEAPFTNIRDEIRLHPFARPFKDLPWFDMTIARPMYTNNLRFESDQHISKFRQPVMILHAEDDYVVPFELGYKLYRTALDTRAKAWGPIEFHRFSGDAGYGHKFLCRAPQLPEIVKQFVDAYRNEEF</sequence>
<accession>W8C4W6</accession>
<dbReference type="AlphaFoldDB" id="W8C4W6"/>
<evidence type="ECO:0000313" key="3">
    <source>
        <dbReference type="EMBL" id="JAC01307.1"/>
    </source>
</evidence>